<dbReference type="InterPro" id="IPR012373">
    <property type="entry name" value="Ferrdict_sens_TM"/>
</dbReference>
<dbReference type="Gene3D" id="2.60.120.1440">
    <property type="match status" value="1"/>
</dbReference>
<dbReference type="InterPro" id="IPR006860">
    <property type="entry name" value="FecR"/>
</dbReference>
<dbReference type="AlphaFoldDB" id="A0A2W5NVP1"/>
<dbReference type="Proteomes" id="UP000249082">
    <property type="component" value="Unassembled WGS sequence"/>
</dbReference>
<proteinExistence type="predicted"/>
<dbReference type="EMBL" id="QFPX01000001">
    <property type="protein sequence ID" value="PZQ57536.1"/>
    <property type="molecule type" value="Genomic_DNA"/>
</dbReference>
<protein>
    <submittedName>
        <fullName evidence="3">DUF4974 domain-containing protein</fullName>
    </submittedName>
</protein>
<dbReference type="Pfam" id="PF16220">
    <property type="entry name" value="DUF4880"/>
    <property type="match status" value="1"/>
</dbReference>
<dbReference type="Pfam" id="PF04773">
    <property type="entry name" value="FecR"/>
    <property type="match status" value="1"/>
</dbReference>
<comment type="caution">
    <text evidence="3">The sequence shown here is derived from an EMBL/GenBank/DDBJ whole genome shotgun (WGS) entry which is preliminary data.</text>
</comment>
<sequence>MNRSIEPRSIEPRPFDARALEQIDSPEATAAAYFSLFRSPRATAQDYDDFERWHARDEANRLAWARVEHEWQAAGAMRTDARILAIRERALANRRPQGRWKRPLAAAIAAVAVLSAAVVYQRHESGPEGRGEGGPSLAAVQGRVISTGIGQQVTFRMTDGSTVTANTASTLAVDETGSLRRTAIRSGEAFFEVAKNPRKPFVVEAGGVRVTALGTAFAVRDTDDSVSVVLAHGQVRVDMPAAGGNPARSTVLEPGQQLVWKAGAYRTGKVDVDRRLAWRDGVISFDRVPLEDAVAEINRYSQQEIVIASPSLARHPISGTFRIGVTRGFLQSLELAGIARIENESATRAELVAP</sequence>
<feature type="domain" description="FecR protein" evidence="1">
    <location>
        <begin position="144"/>
        <end position="236"/>
    </location>
</feature>
<reference evidence="3 4" key="1">
    <citation type="submission" date="2017-08" db="EMBL/GenBank/DDBJ databases">
        <title>Infants hospitalized years apart are colonized by the same room-sourced microbial strains.</title>
        <authorList>
            <person name="Brooks B."/>
            <person name="Olm M.R."/>
            <person name="Firek B.A."/>
            <person name="Baker R."/>
            <person name="Thomas B.C."/>
            <person name="Morowitz M.J."/>
            <person name="Banfield J.F."/>
        </authorList>
    </citation>
    <scope>NUCLEOTIDE SEQUENCE [LARGE SCALE GENOMIC DNA]</scope>
    <source>
        <strain evidence="3">S2_005_002_R2_33</strain>
    </source>
</reference>
<evidence type="ECO:0000259" key="2">
    <source>
        <dbReference type="Pfam" id="PF16220"/>
    </source>
</evidence>
<dbReference type="PANTHER" id="PTHR30273">
    <property type="entry name" value="PERIPLASMIC SIGNAL SENSOR AND SIGMA FACTOR ACTIVATOR FECR-RELATED"/>
    <property type="match status" value="1"/>
</dbReference>
<evidence type="ECO:0000313" key="3">
    <source>
        <dbReference type="EMBL" id="PZQ57536.1"/>
    </source>
</evidence>
<dbReference type="PIRSF" id="PIRSF018266">
    <property type="entry name" value="FecR"/>
    <property type="match status" value="1"/>
</dbReference>
<dbReference type="PANTHER" id="PTHR30273:SF2">
    <property type="entry name" value="PROTEIN FECR"/>
    <property type="match status" value="1"/>
</dbReference>
<feature type="domain" description="FecR N-terminal" evidence="2">
    <location>
        <begin position="30"/>
        <end position="68"/>
    </location>
</feature>
<organism evidence="3 4">
    <name type="scientific">Novosphingobium pentaromativorans</name>
    <dbReference type="NCBI Taxonomy" id="205844"/>
    <lineage>
        <taxon>Bacteria</taxon>
        <taxon>Pseudomonadati</taxon>
        <taxon>Pseudomonadota</taxon>
        <taxon>Alphaproteobacteria</taxon>
        <taxon>Sphingomonadales</taxon>
        <taxon>Sphingomonadaceae</taxon>
        <taxon>Novosphingobium</taxon>
    </lineage>
</organism>
<evidence type="ECO:0000313" key="4">
    <source>
        <dbReference type="Proteomes" id="UP000249082"/>
    </source>
</evidence>
<dbReference type="Gene3D" id="3.55.50.30">
    <property type="match status" value="1"/>
</dbReference>
<accession>A0A2W5NVP1</accession>
<evidence type="ECO:0000259" key="1">
    <source>
        <dbReference type="Pfam" id="PF04773"/>
    </source>
</evidence>
<name>A0A2W5NVP1_9SPHN</name>
<dbReference type="InterPro" id="IPR032623">
    <property type="entry name" value="FecR_N"/>
</dbReference>
<gene>
    <name evidence="3" type="ORF">DI555_00980</name>
</gene>
<dbReference type="GO" id="GO:0016989">
    <property type="term" value="F:sigma factor antagonist activity"/>
    <property type="evidence" value="ECO:0007669"/>
    <property type="project" value="TreeGrafter"/>
</dbReference>